<proteinExistence type="predicted"/>
<feature type="compositionally biased region" description="Basic and acidic residues" evidence="2">
    <location>
        <begin position="246"/>
        <end position="257"/>
    </location>
</feature>
<evidence type="ECO:0000313" key="3">
    <source>
        <dbReference type="EMBL" id="CAK9250863.1"/>
    </source>
</evidence>
<sequence>MDRAEFTRAIEDQGLAVAEGLLDDTFINKMKAELEQAIEKEAEFHGTKSHKDYGMLLACPIYGGTFLTLADNATLMRPFDWILGDTCIIYVYTSSSMPPDRGNYSSRIHVDRPHFIPGYTEAMGCLVLLDDFTAEAGATWVLPGSHVHPDAPDEAYFWAHAVQVIAPRGSVFYFHLRLWHAGGENKTDKWRHSVGFGMVRGNMKQRIDLPRALHDTDLSGISDLGLQKLGFFSQPPSSLEEFYAPPEKRPYRQRSEWNKGTGPQTP</sequence>
<dbReference type="PANTHER" id="PTHR20883:SF48">
    <property type="entry name" value="ECTOINE DIOXYGENASE"/>
    <property type="match status" value="1"/>
</dbReference>
<keyword evidence="4" id="KW-1185">Reference proteome</keyword>
<reference evidence="3" key="1">
    <citation type="submission" date="2024-02" db="EMBL/GenBank/DDBJ databases">
        <authorList>
            <consortium name="ELIXIR-Norway"/>
            <consortium name="Elixir Norway"/>
        </authorList>
    </citation>
    <scope>NUCLEOTIDE SEQUENCE</scope>
</reference>
<feature type="region of interest" description="Disordered" evidence="2">
    <location>
        <begin position="237"/>
        <end position="266"/>
    </location>
</feature>
<name>A0ABP0V8W1_9BRYO</name>
<dbReference type="InterPro" id="IPR008775">
    <property type="entry name" value="Phytyl_CoA_dOase-like"/>
</dbReference>
<dbReference type="Gene3D" id="2.60.120.620">
    <property type="entry name" value="q2cbj1_9rhob like domain"/>
    <property type="match status" value="1"/>
</dbReference>
<dbReference type="PANTHER" id="PTHR20883">
    <property type="entry name" value="PHYTANOYL-COA DIOXYGENASE DOMAIN CONTAINING 1"/>
    <property type="match status" value="1"/>
</dbReference>
<accession>A0ABP0V8W1</accession>
<gene>
    <name evidence="3" type="ORF">CSSPJE1EN1_LOCUS26241</name>
</gene>
<organism evidence="3 4">
    <name type="scientific">Sphagnum jensenii</name>
    <dbReference type="NCBI Taxonomy" id="128206"/>
    <lineage>
        <taxon>Eukaryota</taxon>
        <taxon>Viridiplantae</taxon>
        <taxon>Streptophyta</taxon>
        <taxon>Embryophyta</taxon>
        <taxon>Bryophyta</taxon>
        <taxon>Sphagnophytina</taxon>
        <taxon>Sphagnopsida</taxon>
        <taxon>Sphagnales</taxon>
        <taxon>Sphagnaceae</taxon>
        <taxon>Sphagnum</taxon>
    </lineage>
</organism>
<comment type="cofactor">
    <cofactor evidence="1">
        <name>Fe cation</name>
        <dbReference type="ChEBI" id="CHEBI:24875"/>
    </cofactor>
</comment>
<dbReference type="Pfam" id="PF05721">
    <property type="entry name" value="PhyH"/>
    <property type="match status" value="1"/>
</dbReference>
<dbReference type="SUPFAM" id="SSF51197">
    <property type="entry name" value="Clavaminate synthase-like"/>
    <property type="match status" value="1"/>
</dbReference>
<comment type="caution">
    <text evidence="3">The sequence shown here is derived from an EMBL/GenBank/DDBJ whole genome shotgun (WGS) entry which is preliminary data.</text>
</comment>
<dbReference type="Proteomes" id="UP001497444">
    <property type="component" value="Unassembled WGS sequence"/>
</dbReference>
<evidence type="ECO:0000256" key="2">
    <source>
        <dbReference type="SAM" id="MobiDB-lite"/>
    </source>
</evidence>
<dbReference type="EMBL" id="CAXAQS010000256">
    <property type="protein sequence ID" value="CAK9250863.1"/>
    <property type="molecule type" value="Genomic_DNA"/>
</dbReference>
<protein>
    <recommendedName>
        <fullName evidence="5">Phytanoyl-CoA dioxygenase</fullName>
    </recommendedName>
</protein>
<evidence type="ECO:0000313" key="4">
    <source>
        <dbReference type="Proteomes" id="UP001497444"/>
    </source>
</evidence>
<evidence type="ECO:0008006" key="5">
    <source>
        <dbReference type="Google" id="ProtNLM"/>
    </source>
</evidence>
<evidence type="ECO:0000256" key="1">
    <source>
        <dbReference type="ARBA" id="ARBA00001962"/>
    </source>
</evidence>